<evidence type="ECO:0000313" key="3">
    <source>
        <dbReference type="Proteomes" id="UP000307999"/>
    </source>
</evidence>
<dbReference type="RefSeq" id="WP_169303054.1">
    <property type="nucleotide sequence ID" value="NZ_SWDB01000011.1"/>
</dbReference>
<evidence type="ECO:0000313" key="2">
    <source>
        <dbReference type="EMBL" id="TKB45814.1"/>
    </source>
</evidence>
<dbReference type="AlphaFoldDB" id="A0A4V5NUK7"/>
<dbReference type="EMBL" id="SWDB01000011">
    <property type="protein sequence ID" value="TKB45814.1"/>
    <property type="molecule type" value="Genomic_DNA"/>
</dbReference>
<sequence length="202" mass="21507">MNVMKQNLLSSVVCGGLIAFAAAPLMVSAQSKDVEQEIEIIKEGSGDANVTVTENGNTTSLTLSDEALKDKAVLEQELANLPEETRNMVMKALGNVAVIGDANAHVLHLKGDHNENTFEWSSEDEGVKKVIVVDTISETGGENNDIKIIKKMVHADGDAGHPVFISANGEGGAAKAIVHLLEKAELSPEELDQIQQALDAKR</sequence>
<accession>A0A4V5NUK7</accession>
<gene>
    <name evidence="2" type="ORF">E8M12_06080</name>
</gene>
<feature type="signal peptide" evidence="1">
    <location>
        <begin position="1"/>
        <end position="29"/>
    </location>
</feature>
<reference evidence="2 3" key="1">
    <citation type="submission" date="2019-04" db="EMBL/GenBank/DDBJ databases">
        <title>Thalassotalea guangxiensis sp. nov., isolated from sediment of the coastal wetland.</title>
        <authorList>
            <person name="Zheng S."/>
            <person name="Zhang D."/>
        </authorList>
    </citation>
    <scope>NUCLEOTIDE SEQUENCE [LARGE SCALE GENOMIC DNA]</scope>
    <source>
        <strain evidence="2 3">ZS-4</strain>
    </source>
</reference>
<name>A0A4V5NUK7_9GAMM</name>
<protein>
    <submittedName>
        <fullName evidence="2">Uncharacterized protein</fullName>
    </submittedName>
</protein>
<keyword evidence="3" id="KW-1185">Reference proteome</keyword>
<feature type="chain" id="PRO_5020768121" evidence="1">
    <location>
        <begin position="30"/>
        <end position="202"/>
    </location>
</feature>
<dbReference type="Proteomes" id="UP000307999">
    <property type="component" value="Unassembled WGS sequence"/>
</dbReference>
<comment type="caution">
    <text evidence="2">The sequence shown here is derived from an EMBL/GenBank/DDBJ whole genome shotgun (WGS) entry which is preliminary data.</text>
</comment>
<evidence type="ECO:0000256" key="1">
    <source>
        <dbReference type="SAM" id="SignalP"/>
    </source>
</evidence>
<proteinExistence type="predicted"/>
<keyword evidence="1" id="KW-0732">Signal</keyword>
<organism evidence="2 3">
    <name type="scientific">Thalassotalea mangrovi</name>
    <dbReference type="NCBI Taxonomy" id="2572245"/>
    <lineage>
        <taxon>Bacteria</taxon>
        <taxon>Pseudomonadati</taxon>
        <taxon>Pseudomonadota</taxon>
        <taxon>Gammaproteobacteria</taxon>
        <taxon>Alteromonadales</taxon>
        <taxon>Colwelliaceae</taxon>
        <taxon>Thalassotalea</taxon>
    </lineage>
</organism>